<accession>A0A4Z2IAE6</accession>
<protein>
    <submittedName>
        <fullName evidence="2">Uncharacterized protein</fullName>
    </submittedName>
</protein>
<proteinExistence type="predicted"/>
<name>A0A4Z2IAE6_9TELE</name>
<organism evidence="2 3">
    <name type="scientific">Liparis tanakae</name>
    <name type="common">Tanaka's snailfish</name>
    <dbReference type="NCBI Taxonomy" id="230148"/>
    <lineage>
        <taxon>Eukaryota</taxon>
        <taxon>Metazoa</taxon>
        <taxon>Chordata</taxon>
        <taxon>Craniata</taxon>
        <taxon>Vertebrata</taxon>
        <taxon>Euteleostomi</taxon>
        <taxon>Actinopterygii</taxon>
        <taxon>Neopterygii</taxon>
        <taxon>Teleostei</taxon>
        <taxon>Neoteleostei</taxon>
        <taxon>Acanthomorphata</taxon>
        <taxon>Eupercaria</taxon>
        <taxon>Perciformes</taxon>
        <taxon>Cottioidei</taxon>
        <taxon>Cottales</taxon>
        <taxon>Liparidae</taxon>
        <taxon>Liparis</taxon>
    </lineage>
</organism>
<sequence length="141" mass="16254">MWRFYYCQVQSKNFRNAPCCEGVPCTELDMAILQRQEWHKEVDQLQQTGRARHINPPEEEEDGSAVADSIHVVIVIHVGFDGINEAGVKLLSLVKDEERLRAAQHHVPDRLSQLALETERKPKTRRLSRIGVEHDFPFKGK</sequence>
<dbReference type="AlphaFoldDB" id="A0A4Z2IAE6"/>
<feature type="region of interest" description="Disordered" evidence="1">
    <location>
        <begin position="44"/>
        <end position="65"/>
    </location>
</feature>
<comment type="caution">
    <text evidence="2">The sequence shown here is derived from an EMBL/GenBank/DDBJ whole genome shotgun (WGS) entry which is preliminary data.</text>
</comment>
<reference evidence="2 3" key="1">
    <citation type="submission" date="2019-03" db="EMBL/GenBank/DDBJ databases">
        <title>First draft genome of Liparis tanakae, snailfish: a comprehensive survey of snailfish specific genes.</title>
        <authorList>
            <person name="Kim W."/>
            <person name="Song I."/>
            <person name="Jeong J.-H."/>
            <person name="Kim D."/>
            <person name="Kim S."/>
            <person name="Ryu S."/>
            <person name="Song J.Y."/>
            <person name="Lee S.K."/>
        </authorList>
    </citation>
    <scope>NUCLEOTIDE SEQUENCE [LARGE SCALE GENOMIC DNA]</scope>
    <source>
        <tissue evidence="2">Muscle</tissue>
    </source>
</reference>
<evidence type="ECO:0000313" key="3">
    <source>
        <dbReference type="Proteomes" id="UP000314294"/>
    </source>
</evidence>
<dbReference type="Proteomes" id="UP000314294">
    <property type="component" value="Unassembled WGS sequence"/>
</dbReference>
<keyword evidence="3" id="KW-1185">Reference proteome</keyword>
<evidence type="ECO:0000256" key="1">
    <source>
        <dbReference type="SAM" id="MobiDB-lite"/>
    </source>
</evidence>
<evidence type="ECO:0000313" key="2">
    <source>
        <dbReference type="EMBL" id="TNN74375.1"/>
    </source>
</evidence>
<dbReference type="EMBL" id="SRLO01000114">
    <property type="protein sequence ID" value="TNN74375.1"/>
    <property type="molecule type" value="Genomic_DNA"/>
</dbReference>
<gene>
    <name evidence="2" type="ORF">EYF80_015334</name>
</gene>